<reference evidence="5" key="2">
    <citation type="submission" date="2025-08" db="UniProtKB">
        <authorList>
            <consortium name="Ensembl"/>
        </authorList>
    </citation>
    <scope>IDENTIFICATION</scope>
</reference>
<feature type="compositionally biased region" description="Basic and acidic residues" evidence="4">
    <location>
        <begin position="36"/>
        <end position="53"/>
    </location>
</feature>
<organism evidence="5 6">
    <name type="scientific">Bos indicus x Bos taurus</name>
    <name type="common">Hybrid cattle</name>
    <dbReference type="NCBI Taxonomy" id="30522"/>
    <lineage>
        <taxon>Eukaryota</taxon>
        <taxon>Metazoa</taxon>
        <taxon>Chordata</taxon>
        <taxon>Craniata</taxon>
        <taxon>Vertebrata</taxon>
        <taxon>Euteleostomi</taxon>
        <taxon>Mammalia</taxon>
        <taxon>Eutheria</taxon>
        <taxon>Laurasiatheria</taxon>
        <taxon>Artiodactyla</taxon>
        <taxon>Ruminantia</taxon>
        <taxon>Pecora</taxon>
        <taxon>Bovidae</taxon>
        <taxon>Bovinae</taxon>
        <taxon>Bos</taxon>
    </lineage>
</organism>
<dbReference type="Ensembl" id="ENSBIXT00005048263.1">
    <property type="protein sequence ID" value="ENSBIXP00005016532.1"/>
    <property type="gene ID" value="ENSBIXG00005003331.1"/>
</dbReference>
<feature type="region of interest" description="Disordered" evidence="4">
    <location>
        <begin position="410"/>
        <end position="440"/>
    </location>
</feature>
<dbReference type="PANTHER" id="PTHR14270">
    <property type="entry name" value="NONSENSE-MEDIATED MRNA DECAY FACTOR SMG9"/>
    <property type="match status" value="1"/>
</dbReference>
<gene>
    <name evidence="5" type="primary">SMG9</name>
</gene>
<comment type="similarity">
    <text evidence="1">Belongs to the SMG9 family.</text>
</comment>
<dbReference type="GO" id="GO:0000184">
    <property type="term" value="P:nuclear-transcribed mRNA catabolic process, nonsense-mediated decay"/>
    <property type="evidence" value="ECO:0007669"/>
    <property type="project" value="UniProtKB-KW"/>
</dbReference>
<dbReference type="AlphaFoldDB" id="A0A4W2GHX7"/>
<evidence type="ECO:0000256" key="1">
    <source>
        <dbReference type="ARBA" id="ARBA00007712"/>
    </source>
</evidence>
<proteinExistence type="inferred from homology"/>
<evidence type="ECO:0000313" key="6">
    <source>
        <dbReference type="Proteomes" id="UP000429181"/>
    </source>
</evidence>
<evidence type="ECO:0000256" key="3">
    <source>
        <dbReference type="ARBA" id="ARBA00029510"/>
    </source>
</evidence>
<feature type="region of interest" description="Disordered" evidence="4">
    <location>
        <begin position="341"/>
        <end position="366"/>
    </location>
</feature>
<name>A0A4W2GHX7_BOBOX</name>
<dbReference type="Gene3D" id="3.40.50.300">
    <property type="entry name" value="P-loop containing nucleotide triphosphate hydrolases"/>
    <property type="match status" value="1"/>
</dbReference>
<dbReference type="PANTHER" id="PTHR14270:SF0">
    <property type="entry name" value="NONSENSE-MEDIATED MRNA DECAY FACTOR SMG9"/>
    <property type="match status" value="1"/>
</dbReference>
<feature type="compositionally biased region" description="Low complexity" evidence="4">
    <location>
        <begin position="109"/>
        <end position="121"/>
    </location>
</feature>
<reference evidence="5 6" key="1">
    <citation type="submission" date="2018-11" db="EMBL/GenBank/DDBJ databases">
        <title>Haplotype-resolved cattle genomes.</title>
        <authorList>
            <person name="Low W.Y."/>
            <person name="Tearle R."/>
            <person name="Bickhart D.M."/>
            <person name="Rosen B.D."/>
            <person name="Koren S."/>
            <person name="Rhie A."/>
            <person name="Hiendleder S."/>
            <person name="Phillippy A.M."/>
            <person name="Smith T.P.L."/>
            <person name="Williams J.L."/>
        </authorList>
    </citation>
    <scope>NUCLEOTIDE SEQUENCE [LARGE SCALE GENOMIC DNA]</scope>
</reference>
<dbReference type="GeneTree" id="ENSGT00390000003568"/>
<dbReference type="InterPro" id="IPR027417">
    <property type="entry name" value="P-loop_NTPase"/>
</dbReference>
<evidence type="ECO:0000313" key="5">
    <source>
        <dbReference type="Ensembl" id="ENSBIXP00005016532.1"/>
    </source>
</evidence>
<protein>
    <recommendedName>
        <fullName evidence="3">Nonsense-mediated mRNA decay factor SMG9</fullName>
    </recommendedName>
</protein>
<sequence>MSESGHSQPGLYGIERRRRWKEPGPGGPQNLSGPGGRERDYIAPWERERRDGSEETSTAVMQKTPIILSKPPAERSKQPPPPAAPAAPPAPAPLEKPIVLMKPREEGKGPAATTSASTPEGAAPPPPAAPVPPKGEKEGQRPTQPVYQIQNRGMGTAAPAAMDPVVGQAKLLPPERMKHSIKLVDDQMNWCDSAIEYLLDQTDVLVVGVLGLQGTGKSMVMSLLSANTPEEDQRAYVFRAQSAEMKERGGNQTSGIDFFITQERIVFLDTQPILSPSILDHLINNDRKLPPEYNLPHTYVEMQSLQIAAFLFTVCHVVIVVQDWFTDLSLYRFLQTAEMVKPSTPSPSHESSSSSGSEEGAEYYPHLGEPLPRGLEGWGLEGWTGGELGQKPGALWGRGRRESACESCEEGGQDCLPLPPKAPSGIKGSTPESDFGSLIRTGTSWGQDPSLPISGSLAWGLGSKCQVGLSGAVHPGHTAWGPCTHVLGLLCPCPALL</sequence>
<feature type="compositionally biased region" description="Pro residues" evidence="4">
    <location>
        <begin position="78"/>
        <end position="94"/>
    </location>
</feature>
<dbReference type="Proteomes" id="UP000429181">
    <property type="component" value="Chromosome 18"/>
</dbReference>
<feature type="compositionally biased region" description="Pro residues" evidence="4">
    <location>
        <begin position="122"/>
        <end position="133"/>
    </location>
</feature>
<feature type="compositionally biased region" description="Low complexity" evidence="4">
    <location>
        <begin position="342"/>
        <end position="358"/>
    </location>
</feature>
<evidence type="ECO:0000256" key="4">
    <source>
        <dbReference type="SAM" id="MobiDB-lite"/>
    </source>
</evidence>
<evidence type="ECO:0000256" key="2">
    <source>
        <dbReference type="ARBA" id="ARBA00023161"/>
    </source>
</evidence>
<accession>A0A4W2GHX7</accession>
<dbReference type="InterPro" id="IPR039177">
    <property type="entry name" value="SMG9"/>
</dbReference>
<feature type="region of interest" description="Disordered" evidence="4">
    <location>
        <begin position="1"/>
        <end position="143"/>
    </location>
</feature>
<keyword evidence="2" id="KW-0866">Nonsense-mediated mRNA decay</keyword>